<dbReference type="EMBL" id="CM042049">
    <property type="protein sequence ID" value="KAI3747441.1"/>
    <property type="molecule type" value="Genomic_DNA"/>
</dbReference>
<reference evidence="2" key="1">
    <citation type="journal article" date="2022" name="Mol. Ecol. Resour.">
        <title>The genomes of chicory, endive, great burdock and yacon provide insights into Asteraceae palaeo-polyploidization history and plant inulin production.</title>
        <authorList>
            <person name="Fan W."/>
            <person name="Wang S."/>
            <person name="Wang H."/>
            <person name="Wang A."/>
            <person name="Jiang F."/>
            <person name="Liu H."/>
            <person name="Zhao H."/>
            <person name="Xu D."/>
            <person name="Zhang Y."/>
        </authorList>
    </citation>
    <scope>NUCLEOTIDE SEQUENCE [LARGE SCALE GENOMIC DNA]</scope>
    <source>
        <strain evidence="2">cv. Niubang</strain>
    </source>
</reference>
<accession>A0ACB9DLV5</accession>
<proteinExistence type="predicted"/>
<evidence type="ECO:0000313" key="2">
    <source>
        <dbReference type="Proteomes" id="UP001055879"/>
    </source>
</evidence>
<sequence>MGGEGRMVEVVVTKGISRGRGCPRWNGRGNLPKETALRSCPMCSTCGGSGVDRFALKSYVSQEGAGVKDSAHQGQRRGSDVTRKSYWVIGDVHSVVDEVVIGSD</sequence>
<comment type="caution">
    <text evidence="1">The sequence shown here is derived from an EMBL/GenBank/DDBJ whole genome shotgun (WGS) entry which is preliminary data.</text>
</comment>
<organism evidence="1 2">
    <name type="scientific">Arctium lappa</name>
    <name type="common">Greater burdock</name>
    <name type="synonym">Lappa major</name>
    <dbReference type="NCBI Taxonomy" id="4217"/>
    <lineage>
        <taxon>Eukaryota</taxon>
        <taxon>Viridiplantae</taxon>
        <taxon>Streptophyta</taxon>
        <taxon>Embryophyta</taxon>
        <taxon>Tracheophyta</taxon>
        <taxon>Spermatophyta</taxon>
        <taxon>Magnoliopsida</taxon>
        <taxon>eudicotyledons</taxon>
        <taxon>Gunneridae</taxon>
        <taxon>Pentapetalae</taxon>
        <taxon>asterids</taxon>
        <taxon>campanulids</taxon>
        <taxon>Asterales</taxon>
        <taxon>Asteraceae</taxon>
        <taxon>Carduoideae</taxon>
        <taxon>Cardueae</taxon>
        <taxon>Arctiinae</taxon>
        <taxon>Arctium</taxon>
    </lineage>
</organism>
<protein>
    <submittedName>
        <fullName evidence="1">Uncharacterized protein</fullName>
    </submittedName>
</protein>
<dbReference type="Proteomes" id="UP001055879">
    <property type="component" value="Linkage Group LG03"/>
</dbReference>
<reference evidence="1 2" key="2">
    <citation type="journal article" date="2022" name="Mol. Ecol. Resour.">
        <title>The genomes of chicory, endive, great burdock and yacon provide insights into Asteraceae paleo-polyploidization history and plant inulin production.</title>
        <authorList>
            <person name="Fan W."/>
            <person name="Wang S."/>
            <person name="Wang H."/>
            <person name="Wang A."/>
            <person name="Jiang F."/>
            <person name="Liu H."/>
            <person name="Zhao H."/>
            <person name="Xu D."/>
            <person name="Zhang Y."/>
        </authorList>
    </citation>
    <scope>NUCLEOTIDE SEQUENCE [LARGE SCALE GENOMIC DNA]</scope>
    <source>
        <strain evidence="2">cv. Niubang</strain>
    </source>
</reference>
<evidence type="ECO:0000313" key="1">
    <source>
        <dbReference type="EMBL" id="KAI3747441.1"/>
    </source>
</evidence>
<keyword evidence="2" id="KW-1185">Reference proteome</keyword>
<name>A0ACB9DLV5_ARCLA</name>
<gene>
    <name evidence="1" type="ORF">L6452_09898</name>
</gene>